<name>A0AAQ3NF20_VIGMU</name>
<evidence type="ECO:0000313" key="3">
    <source>
        <dbReference type="Proteomes" id="UP001374535"/>
    </source>
</evidence>
<reference evidence="2 3" key="1">
    <citation type="journal article" date="2023" name="Life. Sci Alliance">
        <title>Evolutionary insights into 3D genome organization and epigenetic landscape of Vigna mungo.</title>
        <authorList>
            <person name="Junaid A."/>
            <person name="Singh B."/>
            <person name="Bhatia S."/>
        </authorList>
    </citation>
    <scope>NUCLEOTIDE SEQUENCE [LARGE SCALE GENOMIC DNA]</scope>
    <source>
        <strain evidence="2">Urdbean</strain>
    </source>
</reference>
<dbReference type="Proteomes" id="UP001374535">
    <property type="component" value="Chromosome 6"/>
</dbReference>
<keyword evidence="3" id="KW-1185">Reference proteome</keyword>
<dbReference type="EMBL" id="CP144695">
    <property type="protein sequence ID" value="WVZ09014.1"/>
    <property type="molecule type" value="Genomic_DNA"/>
</dbReference>
<evidence type="ECO:0000256" key="1">
    <source>
        <dbReference type="SAM" id="MobiDB-lite"/>
    </source>
</evidence>
<feature type="compositionally biased region" description="Basic residues" evidence="1">
    <location>
        <begin position="75"/>
        <end position="84"/>
    </location>
</feature>
<feature type="region of interest" description="Disordered" evidence="1">
    <location>
        <begin position="59"/>
        <end position="84"/>
    </location>
</feature>
<dbReference type="AlphaFoldDB" id="A0AAQ3NF20"/>
<sequence length="141" mass="15557">MASRRDQCSSGASPFIISFCHCRRCQGTPFNSSLCIVASSAPSSLLTKCLRSLSLPSSPRYSSPPSHLPSAFNAGHHRHPRRRTSCCNGGKSLHAPWHSSGKREIALFVPEETKPWNKSFNLQRPYCLGSKGNRCRNRGSK</sequence>
<organism evidence="2 3">
    <name type="scientific">Vigna mungo</name>
    <name type="common">Black gram</name>
    <name type="synonym">Phaseolus mungo</name>
    <dbReference type="NCBI Taxonomy" id="3915"/>
    <lineage>
        <taxon>Eukaryota</taxon>
        <taxon>Viridiplantae</taxon>
        <taxon>Streptophyta</taxon>
        <taxon>Embryophyta</taxon>
        <taxon>Tracheophyta</taxon>
        <taxon>Spermatophyta</taxon>
        <taxon>Magnoliopsida</taxon>
        <taxon>eudicotyledons</taxon>
        <taxon>Gunneridae</taxon>
        <taxon>Pentapetalae</taxon>
        <taxon>rosids</taxon>
        <taxon>fabids</taxon>
        <taxon>Fabales</taxon>
        <taxon>Fabaceae</taxon>
        <taxon>Papilionoideae</taxon>
        <taxon>50 kb inversion clade</taxon>
        <taxon>NPAAA clade</taxon>
        <taxon>indigoferoid/millettioid clade</taxon>
        <taxon>Phaseoleae</taxon>
        <taxon>Vigna</taxon>
    </lineage>
</organism>
<protein>
    <submittedName>
        <fullName evidence="2">Uncharacterized protein</fullName>
    </submittedName>
</protein>
<accession>A0AAQ3NF20</accession>
<evidence type="ECO:0000313" key="2">
    <source>
        <dbReference type="EMBL" id="WVZ09014.1"/>
    </source>
</evidence>
<gene>
    <name evidence="2" type="ORF">V8G54_022360</name>
</gene>
<proteinExistence type="predicted"/>
<feature type="compositionally biased region" description="Low complexity" evidence="1">
    <location>
        <begin position="59"/>
        <end position="70"/>
    </location>
</feature>